<comment type="cofactor">
    <cofactor evidence="12">
        <name>a divalent metal cation</name>
        <dbReference type="ChEBI" id="CHEBI:60240"/>
    </cofactor>
</comment>
<feature type="binding site" evidence="12">
    <location>
        <begin position="298"/>
        <end position="300"/>
    </location>
    <ligand>
        <name>substrate</name>
    </ligand>
</feature>
<feature type="binding site" evidence="12">
    <location>
        <position position="215"/>
    </location>
    <ligand>
        <name>a divalent metal cation</name>
        <dbReference type="ChEBI" id="CHEBI:60240"/>
    </ligand>
</feature>
<feature type="binding site" evidence="12">
    <location>
        <position position="146"/>
    </location>
    <ligand>
        <name>a divalent metal cation</name>
        <dbReference type="ChEBI" id="CHEBI:60240"/>
    </ligand>
</feature>
<comment type="pathway">
    <text evidence="2 12">Porphyrin-containing compound metabolism; protoporphyrin-IX biosynthesis; protoporphyrinogen-IX from coproporphyrinogen-III (O2 route): step 1/1.</text>
</comment>
<dbReference type="GO" id="GO:0005737">
    <property type="term" value="C:cytoplasm"/>
    <property type="evidence" value="ECO:0007669"/>
    <property type="project" value="UniProtKB-SubCell"/>
</dbReference>
<keyword evidence="7 12" id="KW-0560">Oxidoreductase</keyword>
<dbReference type="Pfam" id="PF01218">
    <property type="entry name" value="Coprogen_oxidas"/>
    <property type="match status" value="1"/>
</dbReference>
<comment type="catalytic activity">
    <reaction evidence="10 12">
        <text>coproporphyrinogen III + O2 + 2 H(+) = protoporphyrinogen IX + 2 CO2 + 2 H2O</text>
        <dbReference type="Rhea" id="RHEA:18257"/>
        <dbReference type="ChEBI" id="CHEBI:15377"/>
        <dbReference type="ChEBI" id="CHEBI:15378"/>
        <dbReference type="ChEBI" id="CHEBI:15379"/>
        <dbReference type="ChEBI" id="CHEBI:16526"/>
        <dbReference type="ChEBI" id="CHEBI:57307"/>
        <dbReference type="ChEBI" id="CHEBI:57309"/>
        <dbReference type="EC" id="1.3.3.3"/>
    </reaction>
</comment>
<organism evidence="13 14">
    <name type="scientific">Azotobacter beijerinckii</name>
    <dbReference type="NCBI Taxonomy" id="170623"/>
    <lineage>
        <taxon>Bacteria</taxon>
        <taxon>Pseudomonadati</taxon>
        <taxon>Pseudomonadota</taxon>
        <taxon>Gammaproteobacteria</taxon>
        <taxon>Pseudomonadales</taxon>
        <taxon>Pseudomonadaceae</taxon>
        <taxon>Azotobacter</taxon>
    </lineage>
</organism>
<proteinExistence type="inferred from homology"/>
<dbReference type="EC" id="1.3.3.3" evidence="12"/>
<evidence type="ECO:0000313" key="14">
    <source>
        <dbReference type="Proteomes" id="UP000199250"/>
    </source>
</evidence>
<keyword evidence="5 12" id="KW-0963">Cytoplasm</keyword>
<dbReference type="Gene3D" id="3.40.1500.10">
    <property type="entry name" value="Coproporphyrinogen III oxidase, aerobic"/>
    <property type="match status" value="1"/>
</dbReference>
<feature type="binding site" evidence="12">
    <location>
        <begin position="148"/>
        <end position="150"/>
    </location>
    <ligand>
        <name>substrate</name>
    </ligand>
</feature>
<dbReference type="AlphaFoldDB" id="A0A1H6QY53"/>
<comment type="similarity">
    <text evidence="3 12">Belongs to the aerobic coproporphyrinogen-III oxidase family.</text>
</comment>
<evidence type="ECO:0000256" key="1">
    <source>
        <dbReference type="ARBA" id="ARBA00004496"/>
    </source>
</evidence>
<gene>
    <name evidence="12" type="primary">hemF</name>
    <name evidence="13" type="ORF">SAMN04244572_00325</name>
</gene>
<evidence type="ECO:0000256" key="7">
    <source>
        <dbReference type="ARBA" id="ARBA00023002"/>
    </source>
</evidence>
<evidence type="ECO:0000256" key="2">
    <source>
        <dbReference type="ARBA" id="ARBA00005168"/>
    </source>
</evidence>
<evidence type="ECO:0000313" key="13">
    <source>
        <dbReference type="EMBL" id="SEI45117.1"/>
    </source>
</evidence>
<evidence type="ECO:0000256" key="4">
    <source>
        <dbReference type="ARBA" id="ARBA00011738"/>
    </source>
</evidence>
<reference evidence="13 14" key="1">
    <citation type="submission" date="2016-10" db="EMBL/GenBank/DDBJ databases">
        <authorList>
            <person name="de Groot N.N."/>
        </authorList>
    </citation>
    <scope>NUCLEOTIDE SEQUENCE [LARGE SCALE GENOMIC DNA]</scope>
    <source>
        <strain evidence="13 14">DSM 373</strain>
    </source>
</reference>
<dbReference type="InterPro" id="IPR036406">
    <property type="entry name" value="Coprogen_oxidase_aer_sf"/>
</dbReference>
<evidence type="ECO:0000256" key="12">
    <source>
        <dbReference type="HAMAP-Rule" id="MF_00333"/>
    </source>
</evidence>
<feature type="region of interest" description="Important for dimerization" evidence="12">
    <location>
        <begin position="280"/>
        <end position="315"/>
    </location>
</feature>
<evidence type="ECO:0000256" key="8">
    <source>
        <dbReference type="ARBA" id="ARBA00023133"/>
    </source>
</evidence>
<dbReference type="FunFam" id="3.40.1500.10:FF:000001">
    <property type="entry name" value="Oxygen-dependent coproporphyrinogen-III oxidase"/>
    <property type="match status" value="1"/>
</dbReference>
<dbReference type="EMBL" id="FNYQ01000003">
    <property type="protein sequence ID" value="SEI45117.1"/>
    <property type="molecule type" value="Genomic_DNA"/>
</dbReference>
<sequence>MRQALRPVNFGKGLRDAMLAARPGLRAALSSAAFNMGNAVNDQIEAVKAYLLDLQDRICAALEAEDGGARFREEAWLREGGGGGRTRVLENGALIEKGGVNFSHVYGAGLPPSASAHRPELAGRGFQALGVSLVIHPRNPHVPTSHANVRLFVAEKEGEAPVWWFGGGFDLTPYYAVEEDCVFWHQVARDACAPFGADVYPRFKEWCDRYFHLKHRNEPRGIGGLFFDDLNAWDFDTSFAFLRAVGDAYLQAYLPIVQKRKDTPYGEREREFQAYRHGRYVEFNLVYDRGTLFGLQSGGRTESILMSLPAEVRWGYDWKPEPGTPEARLTEYFLTDRDWLAGQP</sequence>
<dbReference type="SUPFAM" id="SSF102886">
    <property type="entry name" value="Coproporphyrinogen III oxidase"/>
    <property type="match status" value="1"/>
</dbReference>
<dbReference type="PIRSF" id="PIRSF000166">
    <property type="entry name" value="Coproporphyri_ox"/>
    <property type="match status" value="1"/>
</dbReference>
<feature type="binding site" evidence="12">
    <location>
        <position position="136"/>
    </location>
    <ligand>
        <name>a divalent metal cation</name>
        <dbReference type="ChEBI" id="CHEBI:60240"/>
    </ligand>
</feature>
<evidence type="ECO:0000256" key="6">
    <source>
        <dbReference type="ARBA" id="ARBA00022723"/>
    </source>
</evidence>
<dbReference type="GO" id="GO:0042803">
    <property type="term" value="F:protein homodimerization activity"/>
    <property type="evidence" value="ECO:0007669"/>
    <property type="project" value="UniProtKB-UniRule"/>
</dbReference>
<evidence type="ECO:0000256" key="11">
    <source>
        <dbReference type="ARBA" id="ARBA00059657"/>
    </source>
</evidence>
<feature type="active site" description="Proton donor" evidence="12">
    <location>
        <position position="146"/>
    </location>
</feature>
<dbReference type="UniPathway" id="UPA00251">
    <property type="reaction ID" value="UER00322"/>
</dbReference>
<protein>
    <recommendedName>
        <fullName evidence="12">Oxygen-dependent coproporphyrinogen-III oxidase</fullName>
        <shortName evidence="12">CPO</shortName>
        <shortName evidence="12">Coprogen oxidase</shortName>
        <shortName evidence="12">Coproporphyrinogenase</shortName>
        <ecNumber evidence="12">1.3.3.3</ecNumber>
    </recommendedName>
</protein>
<keyword evidence="6 12" id="KW-0479">Metal-binding</keyword>
<dbReference type="GO" id="GO:0004109">
    <property type="term" value="F:coproporphyrinogen oxidase activity"/>
    <property type="evidence" value="ECO:0007669"/>
    <property type="project" value="UniProtKB-UniRule"/>
</dbReference>
<dbReference type="InterPro" id="IPR018375">
    <property type="entry name" value="Coprogen_oxidase_CS"/>
</dbReference>
<evidence type="ECO:0000256" key="5">
    <source>
        <dbReference type="ARBA" id="ARBA00022490"/>
    </source>
</evidence>
<dbReference type="NCBIfam" id="NF003727">
    <property type="entry name" value="PRK05330.1"/>
    <property type="match status" value="1"/>
</dbReference>
<comment type="subunit">
    <text evidence="4 12">Homodimer.</text>
</comment>
<dbReference type="PANTHER" id="PTHR10755:SF0">
    <property type="entry name" value="OXYGEN-DEPENDENT COPROPORPHYRINOGEN-III OXIDASE, MITOCHONDRIAL"/>
    <property type="match status" value="1"/>
</dbReference>
<dbReference type="Proteomes" id="UP000199250">
    <property type="component" value="Unassembled WGS sequence"/>
</dbReference>
<dbReference type="HAMAP" id="MF_00333">
    <property type="entry name" value="Coprogen_oxidas"/>
    <property type="match status" value="1"/>
</dbReference>
<evidence type="ECO:0000256" key="10">
    <source>
        <dbReference type="ARBA" id="ARBA00049102"/>
    </source>
</evidence>
<evidence type="ECO:0000256" key="9">
    <source>
        <dbReference type="ARBA" id="ARBA00023244"/>
    </source>
</evidence>
<dbReference type="GO" id="GO:0046872">
    <property type="term" value="F:metal ion binding"/>
    <property type="evidence" value="ECO:0007669"/>
    <property type="project" value="UniProtKB-KW"/>
</dbReference>
<evidence type="ECO:0000256" key="3">
    <source>
        <dbReference type="ARBA" id="ARBA00010644"/>
    </source>
</evidence>
<dbReference type="PANTHER" id="PTHR10755">
    <property type="entry name" value="COPROPORPHYRINOGEN III OXIDASE, MITOCHONDRIAL"/>
    <property type="match status" value="1"/>
</dbReference>
<keyword evidence="8 12" id="KW-0350">Heme biosynthesis</keyword>
<dbReference type="GO" id="GO:0006782">
    <property type="term" value="P:protoporphyrinogen IX biosynthetic process"/>
    <property type="evidence" value="ECO:0007669"/>
    <property type="project" value="UniProtKB-UniRule"/>
</dbReference>
<comment type="subcellular location">
    <subcellularLocation>
        <location evidence="1 12">Cytoplasm</location>
    </subcellularLocation>
</comment>
<feature type="binding site" evidence="12">
    <location>
        <position position="132"/>
    </location>
    <ligand>
        <name>substrate</name>
    </ligand>
</feature>
<accession>A0A1H6QY53</accession>
<keyword evidence="9 12" id="KW-0627">Porphyrin biosynthesis</keyword>
<name>A0A1H6QY53_9GAMM</name>
<dbReference type="PROSITE" id="PS01021">
    <property type="entry name" value="COPROGEN_OXIDASE"/>
    <property type="match status" value="1"/>
</dbReference>
<dbReference type="PRINTS" id="PR00073">
    <property type="entry name" value="COPRGNOXDASE"/>
</dbReference>
<dbReference type="InterPro" id="IPR001260">
    <property type="entry name" value="Coprogen_oxidase_aer"/>
</dbReference>
<comment type="function">
    <text evidence="11 12">Involved in the heme biosynthesis. Catalyzes the aerobic oxidative decarboxylation of propionate groups of rings A and B of coproporphyrinogen-III to yield the vinyl groups in protoporphyrinogen-IX.</text>
</comment>
<feature type="site" description="Important for dimerization" evidence="12">
    <location>
        <position position="215"/>
    </location>
</feature>
<feature type="binding site" evidence="12">
    <location>
        <position position="185"/>
    </location>
    <ligand>
        <name>a divalent metal cation</name>
        <dbReference type="ChEBI" id="CHEBI:60240"/>
    </ligand>
</feature>